<evidence type="ECO:0000256" key="2">
    <source>
        <dbReference type="ARBA" id="ARBA00022679"/>
    </source>
</evidence>
<dbReference type="KEGG" id="das:Daes_0232"/>
<dbReference type="Pfam" id="PF01075">
    <property type="entry name" value="Glyco_transf_9"/>
    <property type="match status" value="1"/>
</dbReference>
<dbReference type="EMBL" id="CP002431">
    <property type="protein sequence ID" value="ADU61259.1"/>
    <property type="molecule type" value="Genomic_DNA"/>
</dbReference>
<name>E6VVQ7_PSEA9</name>
<reference evidence="3 4" key="2">
    <citation type="journal article" date="2014" name="Genome Announc.">
        <title>Complete Genome Sequence of the Subsurface, Mesophilic Sulfate-Reducing Bacterium Desulfovibrio aespoeensis Aspo-2.</title>
        <authorList>
            <person name="Pedersen K."/>
            <person name="Bengtsson A."/>
            <person name="Edlund J."/>
            <person name="Rabe L."/>
            <person name="Hazen T."/>
            <person name="Chakraborty R."/>
            <person name="Goodwin L."/>
            <person name="Shapiro N."/>
        </authorList>
    </citation>
    <scope>NUCLEOTIDE SEQUENCE [LARGE SCALE GENOMIC DNA]</scope>
    <source>
        <strain evidence="4">ATCC 700646 / DSM 10631 / Aspo-2</strain>
    </source>
</reference>
<accession>E6VVQ7</accession>
<keyword evidence="2 3" id="KW-0808">Transferase</keyword>
<dbReference type="STRING" id="643562.Daes_0232"/>
<evidence type="ECO:0000313" key="4">
    <source>
        <dbReference type="Proteomes" id="UP000002191"/>
    </source>
</evidence>
<dbReference type="GO" id="GO:0009244">
    <property type="term" value="P:lipopolysaccharide core region biosynthetic process"/>
    <property type="evidence" value="ECO:0007669"/>
    <property type="project" value="TreeGrafter"/>
</dbReference>
<dbReference type="InterPro" id="IPR002201">
    <property type="entry name" value="Glyco_trans_9"/>
</dbReference>
<gene>
    <name evidence="3" type="ordered locus">Daes_0232</name>
</gene>
<protein>
    <submittedName>
        <fullName evidence="3">Glycosyl transferase family 9</fullName>
    </submittedName>
</protein>
<keyword evidence="4" id="KW-1185">Reference proteome</keyword>
<keyword evidence="1" id="KW-0328">Glycosyltransferase</keyword>
<dbReference type="Proteomes" id="UP000002191">
    <property type="component" value="Chromosome"/>
</dbReference>
<evidence type="ECO:0000256" key="1">
    <source>
        <dbReference type="ARBA" id="ARBA00022676"/>
    </source>
</evidence>
<dbReference type="GO" id="GO:0005829">
    <property type="term" value="C:cytosol"/>
    <property type="evidence" value="ECO:0007669"/>
    <property type="project" value="TreeGrafter"/>
</dbReference>
<reference evidence="4" key="1">
    <citation type="submission" date="2010-12" db="EMBL/GenBank/DDBJ databases">
        <title>Complete sequence of Desulfovibrio aespoeensis Aspo-2.</title>
        <authorList>
            <consortium name="US DOE Joint Genome Institute"/>
            <person name="Lucas S."/>
            <person name="Copeland A."/>
            <person name="Lapidus A."/>
            <person name="Cheng J.-F."/>
            <person name="Goodwin L."/>
            <person name="Pitluck S."/>
            <person name="Chertkov O."/>
            <person name="Misra M."/>
            <person name="Detter J.C."/>
            <person name="Han C."/>
            <person name="Tapia R."/>
            <person name="Land M."/>
            <person name="Hauser L."/>
            <person name="Kyrpides N."/>
            <person name="Ivanova N."/>
            <person name="Ovchinnikova G."/>
            <person name="Pedersen K."/>
            <person name="Jagevall S."/>
            <person name="Hazen T."/>
            <person name="Woyke T."/>
        </authorList>
    </citation>
    <scope>NUCLEOTIDE SEQUENCE [LARGE SCALE GENOMIC DNA]</scope>
    <source>
        <strain evidence="4">ATCC 700646 / DSM 10631 / Aspo-2</strain>
    </source>
</reference>
<proteinExistence type="predicted"/>
<evidence type="ECO:0000313" key="3">
    <source>
        <dbReference type="EMBL" id="ADU61259.1"/>
    </source>
</evidence>
<dbReference type="HOGENOM" id="CLU_038371_0_0_7"/>
<dbReference type="GO" id="GO:0008713">
    <property type="term" value="F:ADP-heptose-lipopolysaccharide heptosyltransferase activity"/>
    <property type="evidence" value="ECO:0007669"/>
    <property type="project" value="TreeGrafter"/>
</dbReference>
<dbReference type="InterPro" id="IPR051199">
    <property type="entry name" value="LPS_LOS_Heptosyltrfase"/>
</dbReference>
<dbReference type="RefSeq" id="WP_013513196.1">
    <property type="nucleotide sequence ID" value="NC_014844.1"/>
</dbReference>
<dbReference type="PANTHER" id="PTHR30160">
    <property type="entry name" value="TETRAACYLDISACCHARIDE 4'-KINASE-RELATED"/>
    <property type="match status" value="1"/>
</dbReference>
<dbReference type="Gene3D" id="3.40.50.2000">
    <property type="entry name" value="Glycogen Phosphorylase B"/>
    <property type="match status" value="2"/>
</dbReference>
<organism evidence="3 4">
    <name type="scientific">Pseudodesulfovibrio aespoeensis (strain ATCC 700646 / DSM 10631 / Aspo-2)</name>
    <name type="common">Desulfovibrio aespoeensis</name>
    <dbReference type="NCBI Taxonomy" id="643562"/>
    <lineage>
        <taxon>Bacteria</taxon>
        <taxon>Pseudomonadati</taxon>
        <taxon>Thermodesulfobacteriota</taxon>
        <taxon>Desulfovibrionia</taxon>
        <taxon>Desulfovibrionales</taxon>
        <taxon>Desulfovibrionaceae</taxon>
    </lineage>
</organism>
<sequence>MTGQPNRFLLFNNGMIGNTLFNMPVAAWLKGAFPGCFVGMVVDRAGLDLVGADPNVDVFHTFNKKRDSLARQFRLVCALRREQYDVSLHLRRGVRNEVLARLAGVGLRAGYALRGSWQHLHVTVDEDMSVHRLASRAQLVEAALGRPVTLDRPRLHPSPEAEAEVRGLLAGTGMVAGTYLVVHPTGDSQGGIGWSLPVWAGVVARLSPSVPVFIVCMPHERAAVEQAIPEGERVRYYTGSVAATAELVRRAGVFAGNDSGPAHLACAWGTLRLVVYLDDAANFAKWRPASDEGCLVVFQPAFTVETVVAGIQSLRNTARVE</sequence>
<dbReference type="SUPFAM" id="SSF53756">
    <property type="entry name" value="UDP-Glycosyltransferase/glycogen phosphorylase"/>
    <property type="match status" value="1"/>
</dbReference>
<dbReference type="AlphaFoldDB" id="E6VVQ7"/>
<dbReference type="eggNOG" id="COG0859">
    <property type="taxonomic scope" value="Bacteria"/>
</dbReference>